<dbReference type="PROSITE" id="PS51910">
    <property type="entry name" value="GH18_2"/>
    <property type="match status" value="1"/>
</dbReference>
<dbReference type="SMART" id="SM00636">
    <property type="entry name" value="Glyco_18"/>
    <property type="match status" value="1"/>
</dbReference>
<keyword evidence="8 15" id="KW-0378">Hydrolase</keyword>
<accession>A0A172Q4D8</accession>
<reference evidence="18" key="1">
    <citation type="submission" date="2015-12" db="EMBL/GenBank/DDBJ databases">
        <title>Molecular characterization of endochitinase of Trichoderma harzianum.</title>
        <authorList>
            <person name="Sharma V."/>
            <person name="Salwan R."/>
        </authorList>
    </citation>
    <scope>NUCLEOTIDE SEQUENCE</scope>
    <source>
        <strain evidence="18">3 CSK-HPKV</strain>
    </source>
</reference>
<comment type="subcellular location">
    <subcellularLocation>
        <location evidence="2">Secreted</location>
    </subcellularLocation>
</comment>
<dbReference type="InterPro" id="IPR001579">
    <property type="entry name" value="Glyco_hydro_18_chit_AS"/>
</dbReference>
<evidence type="ECO:0000256" key="9">
    <source>
        <dbReference type="ARBA" id="ARBA00023024"/>
    </source>
</evidence>
<keyword evidence="11" id="KW-0119">Carbohydrate metabolism</keyword>
<protein>
    <recommendedName>
        <fullName evidence="4">chitinase</fullName>
        <ecNumber evidence="4">3.2.1.14</ecNumber>
    </recommendedName>
</protein>
<gene>
    <name evidence="18" type="primary">ech46</name>
</gene>
<dbReference type="EC" id="3.2.1.14" evidence="4"/>
<keyword evidence="7 16" id="KW-0732">Signal</keyword>
<evidence type="ECO:0000256" key="12">
    <source>
        <dbReference type="ARBA" id="ARBA00023295"/>
    </source>
</evidence>
<proteinExistence type="evidence at transcript level"/>
<dbReference type="SUPFAM" id="SSF54556">
    <property type="entry name" value="Chitinase insertion domain"/>
    <property type="match status" value="1"/>
</dbReference>
<dbReference type="PROSITE" id="PS01095">
    <property type="entry name" value="GH18_1"/>
    <property type="match status" value="1"/>
</dbReference>
<dbReference type="Gene3D" id="3.20.20.80">
    <property type="entry name" value="Glycosidases"/>
    <property type="match status" value="1"/>
</dbReference>
<dbReference type="CDD" id="cd06548">
    <property type="entry name" value="GH18_chitinase"/>
    <property type="match status" value="1"/>
</dbReference>
<keyword evidence="6" id="KW-0165">Cleavage on pair of basic residues</keyword>
<dbReference type="InterPro" id="IPR050314">
    <property type="entry name" value="Glycosyl_Hydrlase_18"/>
</dbReference>
<dbReference type="SUPFAM" id="SSF51445">
    <property type="entry name" value="(Trans)glycosidases"/>
    <property type="match status" value="1"/>
</dbReference>
<keyword evidence="13" id="KW-0624">Polysaccharide degradation</keyword>
<evidence type="ECO:0000256" key="15">
    <source>
        <dbReference type="RuleBase" id="RU000489"/>
    </source>
</evidence>
<evidence type="ECO:0000256" key="4">
    <source>
        <dbReference type="ARBA" id="ARBA00012729"/>
    </source>
</evidence>
<evidence type="ECO:0000256" key="3">
    <source>
        <dbReference type="ARBA" id="ARBA00008682"/>
    </source>
</evidence>
<dbReference type="GO" id="GO:0008061">
    <property type="term" value="F:chitin binding"/>
    <property type="evidence" value="ECO:0007669"/>
    <property type="project" value="InterPro"/>
</dbReference>
<dbReference type="InterPro" id="IPR017853">
    <property type="entry name" value="GH"/>
</dbReference>
<dbReference type="FunFam" id="3.20.20.80:FF:000075">
    <property type="entry name" value="Sporulation-specific chitinase"/>
    <property type="match status" value="1"/>
</dbReference>
<comment type="catalytic activity">
    <reaction evidence="1">
        <text>Random endo-hydrolysis of N-acetyl-beta-D-glucosaminide (1-&gt;4)-beta-linkages in chitin and chitodextrins.</text>
        <dbReference type="EC" id="3.2.1.14"/>
    </reaction>
</comment>
<dbReference type="AlphaFoldDB" id="A0A172Q4D8"/>
<evidence type="ECO:0000256" key="10">
    <source>
        <dbReference type="ARBA" id="ARBA00023145"/>
    </source>
</evidence>
<evidence type="ECO:0000256" key="16">
    <source>
        <dbReference type="SAM" id="SignalP"/>
    </source>
</evidence>
<dbReference type="SMR" id="A0A172Q4D8"/>
<evidence type="ECO:0000256" key="13">
    <source>
        <dbReference type="ARBA" id="ARBA00023326"/>
    </source>
</evidence>
<evidence type="ECO:0000256" key="5">
    <source>
        <dbReference type="ARBA" id="ARBA00022525"/>
    </source>
</evidence>
<dbReference type="Pfam" id="PF00704">
    <property type="entry name" value="Glyco_hydro_18"/>
    <property type="match status" value="1"/>
</dbReference>
<evidence type="ECO:0000256" key="14">
    <source>
        <dbReference type="ARBA" id="ARBA00059391"/>
    </source>
</evidence>
<comment type="function">
    <text evidence="14">Secreted chitinase involved in the degradation of chitin, a component of the cell walls of fungi and exoskeletal elements of some animals (including worms and arthropods). Plays a morphogenetic role during apical growth, cell division and differentiation (cell wall morphogenesis). Also acts as an antifungal agent. Involved in the degradation and further assimilation of phytopathogenic fungi, namely mycoparasitism, the major mechanism accounting for the antagonistic activity against phytopathogenic fungi displayed by Trichoderma.</text>
</comment>
<feature type="domain" description="GH18" evidence="17">
    <location>
        <begin position="39"/>
        <end position="408"/>
    </location>
</feature>
<dbReference type="Gene3D" id="3.10.50.10">
    <property type="match status" value="1"/>
</dbReference>
<evidence type="ECO:0000259" key="17">
    <source>
        <dbReference type="PROSITE" id="PS51910"/>
    </source>
</evidence>
<evidence type="ECO:0000256" key="11">
    <source>
        <dbReference type="ARBA" id="ARBA00023277"/>
    </source>
</evidence>
<dbReference type="GO" id="GO:0005576">
    <property type="term" value="C:extracellular region"/>
    <property type="evidence" value="ECO:0007669"/>
    <property type="project" value="UniProtKB-SubCell"/>
</dbReference>
<dbReference type="GO" id="GO:0008843">
    <property type="term" value="F:endochitinase activity"/>
    <property type="evidence" value="ECO:0007669"/>
    <property type="project" value="UniProtKB-EC"/>
</dbReference>
<evidence type="ECO:0000256" key="6">
    <source>
        <dbReference type="ARBA" id="ARBA00022685"/>
    </source>
</evidence>
<keyword evidence="5" id="KW-0964">Secreted</keyword>
<organism evidence="18">
    <name type="scientific">Trichoderma harzianum</name>
    <name type="common">Hypocrea lixii</name>
    <dbReference type="NCBI Taxonomy" id="5544"/>
    <lineage>
        <taxon>Eukaryota</taxon>
        <taxon>Fungi</taxon>
        <taxon>Dikarya</taxon>
        <taxon>Ascomycota</taxon>
        <taxon>Pezizomycotina</taxon>
        <taxon>Sordariomycetes</taxon>
        <taxon>Hypocreomycetidae</taxon>
        <taxon>Hypocreales</taxon>
        <taxon>Hypocreaceae</taxon>
        <taxon>Trichoderma</taxon>
    </lineage>
</organism>
<name>A0A172Q4D8_TRIHA</name>
<dbReference type="InterPro" id="IPR001223">
    <property type="entry name" value="Glyco_hydro18_cat"/>
</dbReference>
<dbReference type="InterPro" id="IPR029070">
    <property type="entry name" value="Chitinase_insertion_sf"/>
</dbReference>
<sequence length="430" mass="46376">MLSFLGKSVALLAALQATLSSASPLATEERSVEKRANGYANSVYFTNWGIYDRNFQPADLVASDVTHVIYSFMNLQADGTVVSGDTYADFEKHYADDSWNDVGTNAYGCVKQLFKVKKANRGLKVLLSIGGWTWSTNFPSAASTDANRKNFAKTAITFMKDWGFDGIDVDWEYPADATQASNMVLLLKEVRSQLDAYAAQYAPGYHFLLTIAAPAGKDNYSKLRLADLGQVLDYINLMAYDYAGSFSPLTGHDANLLANPSNPNATPFNTDSAVQDYIKGGVPANKIVLGMPIYGRSFQNTAGIGQTYNGVGGGGGGSTGSWEAGIWDYKALPKAGATIQYDSVAKGYYSYNAGTKELISFDTPDMINTKVAYLKSLGLGGSMFWEASADKKGSDSLIGTSHRALGGLDTTQNLLSYPNSKYDNIRNGLN</sequence>
<dbReference type="InterPro" id="IPR011583">
    <property type="entry name" value="Chitinase_II/V-like_cat"/>
</dbReference>
<evidence type="ECO:0000256" key="2">
    <source>
        <dbReference type="ARBA" id="ARBA00004613"/>
    </source>
</evidence>
<feature type="chain" id="PRO_5007999625" description="chitinase" evidence="16">
    <location>
        <begin position="23"/>
        <end position="430"/>
    </location>
</feature>
<dbReference type="FunFam" id="3.10.50.10:FF:000005">
    <property type="entry name" value="Endochitinase B1"/>
    <property type="match status" value="1"/>
</dbReference>
<evidence type="ECO:0000256" key="1">
    <source>
        <dbReference type="ARBA" id="ARBA00000822"/>
    </source>
</evidence>
<keyword evidence="9" id="KW-0146">Chitin degradation</keyword>
<dbReference type="GO" id="GO:0006032">
    <property type="term" value="P:chitin catabolic process"/>
    <property type="evidence" value="ECO:0007669"/>
    <property type="project" value="UniProtKB-KW"/>
</dbReference>
<dbReference type="EMBL" id="KU306114">
    <property type="protein sequence ID" value="AND77069.1"/>
    <property type="molecule type" value="mRNA"/>
</dbReference>
<dbReference type="BRENDA" id="3.2.1.14">
    <property type="organism ID" value="6445"/>
</dbReference>
<evidence type="ECO:0000256" key="8">
    <source>
        <dbReference type="ARBA" id="ARBA00022801"/>
    </source>
</evidence>
<dbReference type="GO" id="GO:0000272">
    <property type="term" value="P:polysaccharide catabolic process"/>
    <property type="evidence" value="ECO:0007669"/>
    <property type="project" value="UniProtKB-KW"/>
</dbReference>
<dbReference type="PANTHER" id="PTHR11177:SF317">
    <property type="entry name" value="CHITINASE 12-RELATED"/>
    <property type="match status" value="1"/>
</dbReference>
<evidence type="ECO:0000256" key="7">
    <source>
        <dbReference type="ARBA" id="ARBA00022729"/>
    </source>
</evidence>
<evidence type="ECO:0000313" key="18">
    <source>
        <dbReference type="EMBL" id="AND77068.1"/>
    </source>
</evidence>
<keyword evidence="12 15" id="KW-0326">Glycosidase</keyword>
<dbReference type="EMBL" id="KU306113">
    <property type="protein sequence ID" value="AND77068.1"/>
    <property type="molecule type" value="Genomic_DNA"/>
</dbReference>
<dbReference type="PANTHER" id="PTHR11177">
    <property type="entry name" value="CHITINASE"/>
    <property type="match status" value="1"/>
</dbReference>
<feature type="signal peptide" evidence="16">
    <location>
        <begin position="1"/>
        <end position="22"/>
    </location>
</feature>
<keyword evidence="10" id="KW-0865">Zymogen</keyword>
<comment type="similarity">
    <text evidence="3">Belongs to the glycosyl hydrolase 18 family. Chitinase class V subfamily.</text>
</comment>